<comment type="similarity">
    <text evidence="2 8">Belongs to the prokaryotic riboflavin transporter (P-RFT) (TC 2.A.87) family.</text>
</comment>
<evidence type="ECO:0000313" key="10">
    <source>
        <dbReference type="EMBL" id="QUH30196.1"/>
    </source>
</evidence>
<dbReference type="Pfam" id="PF12822">
    <property type="entry name" value="ECF_trnsprt"/>
    <property type="match status" value="1"/>
</dbReference>
<dbReference type="GO" id="GO:0032217">
    <property type="term" value="F:riboflavin transmembrane transporter activity"/>
    <property type="evidence" value="ECO:0007669"/>
    <property type="project" value="UniProtKB-UniRule"/>
</dbReference>
<dbReference type="RefSeq" id="WP_212690395.1">
    <property type="nucleotide sequence ID" value="NZ_CP058561.1"/>
</dbReference>
<protein>
    <recommendedName>
        <fullName evidence="8">Riboflavin transporter</fullName>
    </recommendedName>
</protein>
<evidence type="ECO:0000256" key="3">
    <source>
        <dbReference type="ARBA" id="ARBA00022448"/>
    </source>
</evidence>
<gene>
    <name evidence="10" type="ORF">HYG85_15225</name>
</gene>
<keyword evidence="4 8" id="KW-1003">Cell membrane</keyword>
<dbReference type="AlphaFoldDB" id="A0A8J8MC18"/>
<dbReference type="PIRSF" id="PIRSF037778">
    <property type="entry name" value="UCP037778_transp_RibU"/>
    <property type="match status" value="1"/>
</dbReference>
<comment type="subcellular location">
    <subcellularLocation>
        <location evidence="1">Cell membrane</location>
        <topology evidence="1">Multi-pass membrane protein</topology>
    </subcellularLocation>
</comment>
<keyword evidence="11" id="KW-1185">Reference proteome</keyword>
<evidence type="ECO:0000256" key="1">
    <source>
        <dbReference type="ARBA" id="ARBA00004651"/>
    </source>
</evidence>
<keyword evidence="3 8" id="KW-0813">Transport</keyword>
<feature type="transmembrane region" description="Helical" evidence="9">
    <location>
        <begin position="165"/>
        <end position="186"/>
    </location>
</feature>
<dbReference type="EMBL" id="CP058561">
    <property type="protein sequence ID" value="QUH30196.1"/>
    <property type="molecule type" value="Genomic_DNA"/>
</dbReference>
<dbReference type="GO" id="GO:0005886">
    <property type="term" value="C:plasma membrane"/>
    <property type="evidence" value="ECO:0007669"/>
    <property type="project" value="UniProtKB-SubCell"/>
</dbReference>
<dbReference type="Proteomes" id="UP000677305">
    <property type="component" value="Chromosome"/>
</dbReference>
<dbReference type="InterPro" id="IPR025720">
    <property type="entry name" value="RibU"/>
</dbReference>
<accession>A0A8J8MC18</accession>
<keyword evidence="7 8" id="KW-0472">Membrane</keyword>
<feature type="transmembrane region" description="Helical" evidence="9">
    <location>
        <begin position="123"/>
        <end position="145"/>
    </location>
</feature>
<keyword evidence="5 9" id="KW-0812">Transmembrane</keyword>
<dbReference type="KEGG" id="vgu:HYG85_15225"/>
<evidence type="ECO:0000256" key="4">
    <source>
        <dbReference type="ARBA" id="ARBA00022475"/>
    </source>
</evidence>
<dbReference type="InterPro" id="IPR024529">
    <property type="entry name" value="ECF_trnsprt_substrate-spec"/>
</dbReference>
<name>A0A8J8MC18_9FIRM</name>
<evidence type="ECO:0000313" key="11">
    <source>
        <dbReference type="Proteomes" id="UP000677305"/>
    </source>
</evidence>
<evidence type="ECO:0000256" key="6">
    <source>
        <dbReference type="ARBA" id="ARBA00022989"/>
    </source>
</evidence>
<evidence type="ECO:0000256" key="2">
    <source>
        <dbReference type="ARBA" id="ARBA00005540"/>
    </source>
</evidence>
<keyword evidence="6 9" id="KW-1133">Transmembrane helix</keyword>
<evidence type="ECO:0000256" key="5">
    <source>
        <dbReference type="ARBA" id="ARBA00022692"/>
    </source>
</evidence>
<evidence type="ECO:0000256" key="7">
    <source>
        <dbReference type="ARBA" id="ARBA00023136"/>
    </source>
</evidence>
<dbReference type="Gene3D" id="1.10.1760.20">
    <property type="match status" value="1"/>
</dbReference>
<feature type="transmembrane region" description="Helical" evidence="9">
    <location>
        <begin position="24"/>
        <end position="48"/>
    </location>
</feature>
<sequence length="197" mass="21870">MEKISKFHIHGTNSGKAERFNTMYLVKIALLSAIAYIIFLFEFPLPYFPPFLEIDFSDTVAILGGIILGPMAAVIIQFIKNLLRLLLMNSGTGGIGELANLLVGIAYVLPFCLIFRRNNLKRFIGGSVAAILIMTVTAGLVNYFINIPVYLGSTPHAEKMNMIYSFYIPFNLVKGVIVTIVSYAAIKAFRQVINKLQ</sequence>
<reference evidence="10 11" key="1">
    <citation type="submission" date="2020-07" db="EMBL/GenBank/DDBJ databases">
        <title>Vallitalea guaymasensis genome.</title>
        <authorList>
            <person name="Postec A."/>
        </authorList>
    </citation>
    <scope>NUCLEOTIDE SEQUENCE [LARGE SCALE GENOMIC DNA]</scope>
    <source>
        <strain evidence="10 11">Ra1766G1</strain>
    </source>
</reference>
<evidence type="ECO:0000256" key="8">
    <source>
        <dbReference type="PIRNR" id="PIRNR037778"/>
    </source>
</evidence>
<evidence type="ECO:0000256" key="9">
    <source>
        <dbReference type="SAM" id="Phobius"/>
    </source>
</evidence>
<dbReference type="PANTHER" id="PTHR38438">
    <property type="entry name" value="RIBOFLAVIN TRANSPORTER RIBU"/>
    <property type="match status" value="1"/>
</dbReference>
<dbReference type="PANTHER" id="PTHR38438:SF1">
    <property type="entry name" value="RIBOFLAVIN TRANSPORTER RIBU"/>
    <property type="match status" value="1"/>
</dbReference>
<feature type="transmembrane region" description="Helical" evidence="9">
    <location>
        <begin position="60"/>
        <end position="79"/>
    </location>
</feature>
<proteinExistence type="inferred from homology"/>
<comment type="function">
    <text evidence="8">Probably a riboflavin-binding protein that interacts with the energy-coupling factor (ECF) ABC-transporter complex.</text>
</comment>
<organism evidence="10 11">
    <name type="scientific">Vallitalea guaymasensis</name>
    <dbReference type="NCBI Taxonomy" id="1185412"/>
    <lineage>
        <taxon>Bacteria</taxon>
        <taxon>Bacillati</taxon>
        <taxon>Bacillota</taxon>
        <taxon>Clostridia</taxon>
        <taxon>Lachnospirales</taxon>
        <taxon>Vallitaleaceae</taxon>
        <taxon>Vallitalea</taxon>
    </lineage>
</organism>